<reference evidence="6" key="1">
    <citation type="journal article" date="2014" name="Int. J. Syst. Evol. Microbiol.">
        <title>Complete genome sequence of Corynebacterium casei LMG S-19264T (=DSM 44701T), isolated from a smear-ripened cheese.</title>
        <authorList>
            <consortium name="US DOE Joint Genome Institute (JGI-PGF)"/>
            <person name="Walter F."/>
            <person name="Albersmeier A."/>
            <person name="Kalinowski J."/>
            <person name="Ruckert C."/>
        </authorList>
    </citation>
    <scope>NUCLEOTIDE SEQUENCE</scope>
    <source>
        <strain evidence="6">KCTC 22169</strain>
    </source>
</reference>
<feature type="domain" description="UspA" evidence="5">
    <location>
        <begin position="5"/>
        <end position="146"/>
    </location>
</feature>
<dbReference type="AlphaFoldDB" id="A0A918K2P8"/>
<feature type="domain" description="UspA" evidence="5">
    <location>
        <begin position="174"/>
        <end position="299"/>
    </location>
</feature>
<evidence type="ECO:0000256" key="3">
    <source>
        <dbReference type="ARBA" id="ARBA00022490"/>
    </source>
</evidence>
<dbReference type="GO" id="GO:0005737">
    <property type="term" value="C:cytoplasm"/>
    <property type="evidence" value="ECO:0007669"/>
    <property type="project" value="UniProtKB-SubCell"/>
</dbReference>
<dbReference type="InterPro" id="IPR006016">
    <property type="entry name" value="UspA"/>
</dbReference>
<evidence type="ECO:0000313" key="7">
    <source>
        <dbReference type="Proteomes" id="UP000626148"/>
    </source>
</evidence>
<dbReference type="Proteomes" id="UP000626148">
    <property type="component" value="Unassembled WGS sequence"/>
</dbReference>
<accession>A0A918K2P8</accession>
<organism evidence="6 7">
    <name type="scientific">Saccharospirillum salsuginis</name>
    <dbReference type="NCBI Taxonomy" id="418750"/>
    <lineage>
        <taxon>Bacteria</taxon>
        <taxon>Pseudomonadati</taxon>
        <taxon>Pseudomonadota</taxon>
        <taxon>Gammaproteobacteria</taxon>
        <taxon>Oceanospirillales</taxon>
        <taxon>Saccharospirillaceae</taxon>
        <taxon>Saccharospirillum</taxon>
    </lineage>
</organism>
<keyword evidence="7" id="KW-1185">Reference proteome</keyword>
<dbReference type="PANTHER" id="PTHR47892:SF1">
    <property type="entry name" value="UNIVERSAL STRESS PROTEIN E"/>
    <property type="match status" value="1"/>
</dbReference>
<evidence type="ECO:0000256" key="4">
    <source>
        <dbReference type="ARBA" id="ARBA00037131"/>
    </source>
</evidence>
<comment type="caution">
    <text evidence="6">The sequence shown here is derived from an EMBL/GenBank/DDBJ whole genome shotgun (WGS) entry which is preliminary data.</text>
</comment>
<dbReference type="Pfam" id="PF00582">
    <property type="entry name" value="Usp"/>
    <property type="match status" value="2"/>
</dbReference>
<comment type="subcellular location">
    <subcellularLocation>
        <location evidence="1">Cytoplasm</location>
    </subcellularLocation>
</comment>
<protein>
    <submittedName>
        <fullName evidence="6">Universal stress protein E</fullName>
    </submittedName>
</protein>
<evidence type="ECO:0000259" key="5">
    <source>
        <dbReference type="Pfam" id="PF00582"/>
    </source>
</evidence>
<dbReference type="Gene3D" id="3.40.50.12370">
    <property type="match status" value="1"/>
</dbReference>
<name>A0A918K2P8_9GAMM</name>
<sequence length="299" mass="33476">MFAQKHIVVLIDPAEESALAVRKASRLARIDKARLTLFASGYNATLASNHPLNPDTADQAKDAYMRRLMEGLETIADIARNDGVEVTTKGVWDKHAGPALMNFIEEEPVDMVVKATHHQNVIQRTFFSQTDWELIRHCPVPLLLTKANAWNDPIRLTAAVDPVQANDKPDTLDEHIVRWGKDFATHLGGRLELLHVYDPTPLLIYLDQPTIDSADISEEIREQHEQALAKLAQDHDIPKDQTVLETGSTLSVIPEHLHQTNTDMVIMGAVARSGLERWLLGHTAEKILDRITVDILIVK</sequence>
<gene>
    <name evidence="6" type="ORF">GCM10007392_12110</name>
</gene>
<evidence type="ECO:0000313" key="6">
    <source>
        <dbReference type="EMBL" id="GGX46581.1"/>
    </source>
</evidence>
<dbReference type="RefSeq" id="WP_189607588.1">
    <property type="nucleotide sequence ID" value="NZ_BMXR01000002.1"/>
</dbReference>
<proteinExistence type="inferred from homology"/>
<comment type="function">
    <text evidence="4">Required for resistance to DNA-damaging agents.</text>
</comment>
<comment type="similarity">
    <text evidence="2">Belongs to the universal stress protein A family.</text>
</comment>
<evidence type="ECO:0000256" key="2">
    <source>
        <dbReference type="ARBA" id="ARBA00008791"/>
    </source>
</evidence>
<dbReference type="PANTHER" id="PTHR47892">
    <property type="entry name" value="UNIVERSAL STRESS PROTEIN E"/>
    <property type="match status" value="1"/>
</dbReference>
<dbReference type="SUPFAM" id="SSF52402">
    <property type="entry name" value="Adenine nucleotide alpha hydrolases-like"/>
    <property type="match status" value="2"/>
</dbReference>
<evidence type="ECO:0000256" key="1">
    <source>
        <dbReference type="ARBA" id="ARBA00004496"/>
    </source>
</evidence>
<reference evidence="6" key="2">
    <citation type="submission" date="2020-09" db="EMBL/GenBank/DDBJ databases">
        <authorList>
            <person name="Sun Q."/>
            <person name="Kim S."/>
        </authorList>
    </citation>
    <scope>NUCLEOTIDE SEQUENCE</scope>
    <source>
        <strain evidence="6">KCTC 22169</strain>
    </source>
</reference>
<dbReference type="EMBL" id="BMXR01000002">
    <property type="protein sequence ID" value="GGX46581.1"/>
    <property type="molecule type" value="Genomic_DNA"/>
</dbReference>
<keyword evidence="3" id="KW-0963">Cytoplasm</keyword>